<reference evidence="4 5" key="1">
    <citation type="journal article" date="2014" name="Curr. Microbiol.">
        <title>Spirosoma radiotolerans sp. nov., a gamma-radiation-resistant bacterium isolated from gamma ray-irradiated soil.</title>
        <authorList>
            <person name="Lee J.J."/>
            <person name="Srinivasan S."/>
            <person name="Lim S."/>
            <person name="Joe M."/>
            <person name="Im S."/>
            <person name="Bae S.I."/>
            <person name="Park K.R."/>
            <person name="Han J.H."/>
            <person name="Park S.H."/>
            <person name="Joo B.M."/>
            <person name="Park S.J."/>
            <person name="Kim M.K."/>
        </authorList>
    </citation>
    <scope>NUCLEOTIDE SEQUENCE [LARGE SCALE GENOMIC DNA]</scope>
    <source>
        <strain evidence="4 5">DG5A</strain>
    </source>
</reference>
<evidence type="ECO:0000256" key="3">
    <source>
        <dbReference type="ARBA" id="ARBA00024247"/>
    </source>
</evidence>
<dbReference type="RefSeq" id="WP_046579183.1">
    <property type="nucleotide sequence ID" value="NZ_CP010429.1"/>
</dbReference>
<dbReference type="InterPro" id="IPR044672">
    <property type="entry name" value="MOCS2A"/>
</dbReference>
<sequence length="82" mass="8551">MTQSVSVLLFGITRDLTGQSAVAVPLNEGASVGDLLSRLHQDYPALAGIRSLLVAVNGEYAESEQLLAHHDEIALIPPVSGG</sequence>
<evidence type="ECO:0000313" key="4">
    <source>
        <dbReference type="EMBL" id="AKD58392.1"/>
    </source>
</evidence>
<dbReference type="UniPathway" id="UPA00344"/>
<dbReference type="SUPFAM" id="SSF54285">
    <property type="entry name" value="MoaD/ThiS"/>
    <property type="match status" value="1"/>
</dbReference>
<dbReference type="GO" id="GO:0006777">
    <property type="term" value="P:Mo-molybdopterin cofactor biosynthetic process"/>
    <property type="evidence" value="ECO:0007669"/>
    <property type="project" value="InterPro"/>
</dbReference>
<keyword evidence="5" id="KW-1185">Reference proteome</keyword>
<dbReference type="InterPro" id="IPR003749">
    <property type="entry name" value="ThiS/MoaD-like"/>
</dbReference>
<gene>
    <name evidence="4" type="ORF">SD10_07420</name>
</gene>
<organism evidence="4 5">
    <name type="scientific">Spirosoma radiotolerans</name>
    <dbReference type="NCBI Taxonomy" id="1379870"/>
    <lineage>
        <taxon>Bacteria</taxon>
        <taxon>Pseudomonadati</taxon>
        <taxon>Bacteroidota</taxon>
        <taxon>Cytophagia</taxon>
        <taxon>Cytophagales</taxon>
        <taxon>Cytophagaceae</taxon>
        <taxon>Spirosoma</taxon>
    </lineage>
</organism>
<dbReference type="STRING" id="1379870.SD10_07420"/>
<dbReference type="OrthoDB" id="598356at2"/>
<evidence type="ECO:0000256" key="2">
    <source>
        <dbReference type="ARBA" id="ARBA00024200"/>
    </source>
</evidence>
<dbReference type="GO" id="GO:1990133">
    <property type="term" value="C:molybdopterin adenylyltransferase complex"/>
    <property type="evidence" value="ECO:0007669"/>
    <property type="project" value="TreeGrafter"/>
</dbReference>
<dbReference type="InterPro" id="IPR012675">
    <property type="entry name" value="Beta-grasp_dom_sf"/>
</dbReference>
<dbReference type="KEGG" id="srd:SD10_07420"/>
<dbReference type="GO" id="GO:0000166">
    <property type="term" value="F:nucleotide binding"/>
    <property type="evidence" value="ECO:0007669"/>
    <property type="project" value="UniProtKB-KW"/>
</dbReference>
<keyword evidence="1" id="KW-0547">Nucleotide-binding</keyword>
<dbReference type="PANTHER" id="PTHR33359">
    <property type="entry name" value="MOLYBDOPTERIN SYNTHASE SULFUR CARRIER SUBUNIT"/>
    <property type="match status" value="1"/>
</dbReference>
<evidence type="ECO:0000256" key="1">
    <source>
        <dbReference type="ARBA" id="ARBA00022741"/>
    </source>
</evidence>
<dbReference type="AlphaFoldDB" id="A0A0E4A0C8"/>
<dbReference type="PATRIC" id="fig|1379870.5.peg.1609"/>
<dbReference type="Pfam" id="PF02597">
    <property type="entry name" value="ThiS"/>
    <property type="match status" value="1"/>
</dbReference>
<dbReference type="EMBL" id="CP010429">
    <property type="protein sequence ID" value="AKD58392.1"/>
    <property type="molecule type" value="Genomic_DNA"/>
</dbReference>
<accession>A0A0E4A0C8</accession>
<dbReference type="Gene3D" id="3.10.20.30">
    <property type="match status" value="1"/>
</dbReference>
<name>A0A0E4A0C8_9BACT</name>
<proteinExistence type="inferred from homology"/>
<protein>
    <recommendedName>
        <fullName evidence="3">Molybdopterin synthase sulfur carrier subunit</fullName>
    </recommendedName>
</protein>
<dbReference type="Proteomes" id="UP000033054">
    <property type="component" value="Chromosome"/>
</dbReference>
<dbReference type="PANTHER" id="PTHR33359:SF1">
    <property type="entry name" value="MOLYBDOPTERIN SYNTHASE SULFUR CARRIER SUBUNIT"/>
    <property type="match status" value="1"/>
</dbReference>
<dbReference type="NCBIfam" id="TIGR01687">
    <property type="entry name" value="moaD_arch"/>
    <property type="match status" value="1"/>
</dbReference>
<dbReference type="InterPro" id="IPR016155">
    <property type="entry name" value="Mopterin_synth/thiamin_S_b"/>
</dbReference>
<dbReference type="CDD" id="cd00754">
    <property type="entry name" value="Ubl_MoaD"/>
    <property type="match status" value="1"/>
</dbReference>
<dbReference type="HOGENOM" id="CLU_114601_4_3_10"/>
<evidence type="ECO:0000313" key="5">
    <source>
        <dbReference type="Proteomes" id="UP000033054"/>
    </source>
</evidence>
<dbReference type="InterPro" id="IPR010038">
    <property type="entry name" value="MoaD_arc-typ"/>
</dbReference>
<comment type="similarity">
    <text evidence="2">Belongs to the MoaD family.</text>
</comment>